<dbReference type="Pfam" id="PF01381">
    <property type="entry name" value="HTH_3"/>
    <property type="match status" value="1"/>
</dbReference>
<name>A0A2S4MIF8_9BURK</name>
<feature type="domain" description="HTH cro/C1-type" evidence="1">
    <location>
        <begin position="11"/>
        <end position="63"/>
    </location>
</feature>
<dbReference type="CDD" id="cd00093">
    <property type="entry name" value="HTH_XRE"/>
    <property type="match status" value="1"/>
</dbReference>
<dbReference type="EMBL" id="PQGA01000002">
    <property type="protein sequence ID" value="POR54544.1"/>
    <property type="molecule type" value="Genomic_DNA"/>
</dbReference>
<comment type="caution">
    <text evidence="2">The sequence shown here is derived from an EMBL/GenBank/DDBJ whole genome shotgun (WGS) entry which is preliminary data.</text>
</comment>
<dbReference type="PROSITE" id="PS50943">
    <property type="entry name" value="HTH_CROC1"/>
    <property type="match status" value="1"/>
</dbReference>
<gene>
    <name evidence="2" type="ORF">B0G62_102152</name>
</gene>
<dbReference type="AlphaFoldDB" id="A0A2S4MIF8"/>
<dbReference type="InterPro" id="IPR010982">
    <property type="entry name" value="Lambda_DNA-bd_dom_sf"/>
</dbReference>
<dbReference type="GO" id="GO:0003677">
    <property type="term" value="F:DNA binding"/>
    <property type="evidence" value="ECO:0007669"/>
    <property type="project" value="InterPro"/>
</dbReference>
<dbReference type="InterPro" id="IPR001387">
    <property type="entry name" value="Cro/C1-type_HTH"/>
</dbReference>
<protein>
    <submittedName>
        <fullName evidence="2">Helix-turn-helix protein</fullName>
    </submittedName>
</protein>
<proteinExistence type="predicted"/>
<dbReference type="Proteomes" id="UP000237381">
    <property type="component" value="Unassembled WGS sequence"/>
</dbReference>
<evidence type="ECO:0000313" key="2">
    <source>
        <dbReference type="EMBL" id="POR54544.1"/>
    </source>
</evidence>
<organism evidence="2 3">
    <name type="scientific">Paraburkholderia eburnea</name>
    <dbReference type="NCBI Taxonomy" id="1189126"/>
    <lineage>
        <taxon>Bacteria</taxon>
        <taxon>Pseudomonadati</taxon>
        <taxon>Pseudomonadota</taxon>
        <taxon>Betaproteobacteria</taxon>
        <taxon>Burkholderiales</taxon>
        <taxon>Burkholderiaceae</taxon>
        <taxon>Paraburkholderia</taxon>
    </lineage>
</organism>
<sequence>MDNPEFGRRARSRRESLKLSQKALAERVGVSQPAIAKIEAGGSTSTTVGFALAAALETTLEWLEFGDEWRNAPKGWKSLDSMRRAQVESYIGWLLSQESPQSGDGRFQAD</sequence>
<dbReference type="RefSeq" id="WP_208624207.1">
    <property type="nucleotide sequence ID" value="NZ_PQGA01000002.1"/>
</dbReference>
<evidence type="ECO:0000259" key="1">
    <source>
        <dbReference type="PROSITE" id="PS50943"/>
    </source>
</evidence>
<accession>A0A2S4MIF8</accession>
<dbReference type="Gene3D" id="1.10.260.40">
    <property type="entry name" value="lambda repressor-like DNA-binding domains"/>
    <property type="match status" value="1"/>
</dbReference>
<dbReference type="SUPFAM" id="SSF47413">
    <property type="entry name" value="lambda repressor-like DNA-binding domains"/>
    <property type="match status" value="1"/>
</dbReference>
<evidence type="ECO:0000313" key="3">
    <source>
        <dbReference type="Proteomes" id="UP000237381"/>
    </source>
</evidence>
<dbReference type="SMART" id="SM00530">
    <property type="entry name" value="HTH_XRE"/>
    <property type="match status" value="1"/>
</dbReference>
<keyword evidence="3" id="KW-1185">Reference proteome</keyword>
<reference evidence="2 3" key="1">
    <citation type="submission" date="2018-01" db="EMBL/GenBank/DDBJ databases">
        <title>Genomic Encyclopedia of Type Strains, Phase III (KMG-III): the genomes of soil and plant-associated and newly described type strains.</title>
        <authorList>
            <person name="Whitman W."/>
        </authorList>
    </citation>
    <scope>NUCLEOTIDE SEQUENCE [LARGE SCALE GENOMIC DNA]</scope>
    <source>
        <strain evidence="2 3">JCM 18070</strain>
    </source>
</reference>